<keyword evidence="4" id="KW-1185">Reference proteome</keyword>
<organism evidence="3 4">
    <name type="scientific">Terrabacter terrigena</name>
    <dbReference type="NCBI Taxonomy" id="574718"/>
    <lineage>
        <taxon>Bacteria</taxon>
        <taxon>Bacillati</taxon>
        <taxon>Actinomycetota</taxon>
        <taxon>Actinomycetes</taxon>
        <taxon>Micrococcales</taxon>
        <taxon>Intrasporangiaceae</taxon>
        <taxon>Terrabacter</taxon>
    </lineage>
</organism>
<name>A0ABW3MVS1_9MICO</name>
<dbReference type="Pfam" id="PF00501">
    <property type="entry name" value="AMP-binding"/>
    <property type="match status" value="1"/>
</dbReference>
<dbReference type="InterPro" id="IPR020845">
    <property type="entry name" value="AMP-binding_CS"/>
</dbReference>
<evidence type="ECO:0000313" key="3">
    <source>
        <dbReference type="EMBL" id="MFD1053525.1"/>
    </source>
</evidence>
<evidence type="ECO:0000313" key="4">
    <source>
        <dbReference type="Proteomes" id="UP001597046"/>
    </source>
</evidence>
<sequence length="524" mass="54996">MGTSMGAVVARGYRTFATRPAIVQPGRVTTFAELQTRVHKVAHALAGLGARPGDRVVLWLENRPEFVEVEQAVFLAGFVRAALSPRLHPTEVLGIVEDCSATVVVTSPELGTALLRAAGDAPLGATIVTIGAVGVDGALSYEALLASAPAAPPVIPPPGPEDLAALLYTSGTTGLPKAAMLRHANWTAMVVGLLTELPPIGDADVILHVGPMAHLSGSIGTACYSRGAATAMLPRFEPAEVLRAVSELGVTVLPLVPTMLTSLVEAAAEGSYDLSSLRALPYGGSAVAPGLLQRAQSLFGDMLVQVYGLSEALVPLAALTPEEHRSSPDQGLPARLSSAGHPSSFVDIRVVSDEGDEAAPGVAGELLVRGDTVMAGYWARPTETAEVLTSDGWLRTGDVGYLDEDGYLFLVDRKRDVIVTGGYNVYPGEVERVIETLPEVHEVVVVGAPDGRWGETVTAVVALKGGQSLSAERVIEVCREHLAGYKKPTSVHFVEALPKNSAGKLLRREVRSGFWAGRQHQIGH</sequence>
<dbReference type="RefSeq" id="WP_386051080.1">
    <property type="nucleotide sequence ID" value="NZ_JBHTKH010000002.1"/>
</dbReference>
<accession>A0ABW3MVS1</accession>
<dbReference type="InterPro" id="IPR045851">
    <property type="entry name" value="AMP-bd_C_sf"/>
</dbReference>
<proteinExistence type="predicted"/>
<dbReference type="InterPro" id="IPR000873">
    <property type="entry name" value="AMP-dep_synth/lig_dom"/>
</dbReference>
<dbReference type="InterPro" id="IPR042099">
    <property type="entry name" value="ANL_N_sf"/>
</dbReference>
<feature type="domain" description="AMP-binding enzyme C-terminal" evidence="2">
    <location>
        <begin position="429"/>
        <end position="504"/>
    </location>
</feature>
<dbReference type="PROSITE" id="PS00455">
    <property type="entry name" value="AMP_BINDING"/>
    <property type="match status" value="1"/>
</dbReference>
<dbReference type="Gene3D" id="3.30.300.30">
    <property type="match status" value="1"/>
</dbReference>
<evidence type="ECO:0000259" key="2">
    <source>
        <dbReference type="Pfam" id="PF13193"/>
    </source>
</evidence>
<dbReference type="Proteomes" id="UP001597046">
    <property type="component" value="Unassembled WGS sequence"/>
</dbReference>
<dbReference type="EMBL" id="JBHTKH010000002">
    <property type="protein sequence ID" value="MFD1053525.1"/>
    <property type="molecule type" value="Genomic_DNA"/>
</dbReference>
<reference evidence="4" key="1">
    <citation type="journal article" date="2019" name="Int. J. Syst. Evol. Microbiol.">
        <title>The Global Catalogue of Microorganisms (GCM) 10K type strain sequencing project: providing services to taxonomists for standard genome sequencing and annotation.</title>
        <authorList>
            <consortium name="The Broad Institute Genomics Platform"/>
            <consortium name="The Broad Institute Genome Sequencing Center for Infectious Disease"/>
            <person name="Wu L."/>
            <person name="Ma J."/>
        </authorList>
    </citation>
    <scope>NUCLEOTIDE SEQUENCE [LARGE SCALE GENOMIC DNA]</scope>
    <source>
        <strain evidence="4">CCUG 57508</strain>
    </source>
</reference>
<dbReference type="PANTHER" id="PTHR24096">
    <property type="entry name" value="LONG-CHAIN-FATTY-ACID--COA LIGASE"/>
    <property type="match status" value="1"/>
</dbReference>
<feature type="domain" description="AMP-dependent synthetase/ligase" evidence="1">
    <location>
        <begin position="15"/>
        <end position="378"/>
    </location>
</feature>
<gene>
    <name evidence="3" type="ORF">ACFQ2V_04330</name>
</gene>
<dbReference type="Pfam" id="PF13193">
    <property type="entry name" value="AMP-binding_C"/>
    <property type="match status" value="1"/>
</dbReference>
<dbReference type="SUPFAM" id="SSF56801">
    <property type="entry name" value="Acetyl-CoA synthetase-like"/>
    <property type="match status" value="1"/>
</dbReference>
<dbReference type="InterPro" id="IPR025110">
    <property type="entry name" value="AMP-bd_C"/>
</dbReference>
<comment type="caution">
    <text evidence="3">The sequence shown here is derived from an EMBL/GenBank/DDBJ whole genome shotgun (WGS) entry which is preliminary data.</text>
</comment>
<evidence type="ECO:0000259" key="1">
    <source>
        <dbReference type="Pfam" id="PF00501"/>
    </source>
</evidence>
<dbReference type="Gene3D" id="3.40.50.12780">
    <property type="entry name" value="N-terminal domain of ligase-like"/>
    <property type="match status" value="1"/>
</dbReference>
<protein>
    <submittedName>
        <fullName evidence="3">Class I adenylate-forming enzyme family protein</fullName>
    </submittedName>
</protein>